<accession>A0A0A1UPB3</accession>
<dbReference type="EMBL" id="JELW01000049">
    <property type="protein sequence ID" value="EXU96502.1"/>
    <property type="molecule type" value="Genomic_DNA"/>
</dbReference>
<organism evidence="1 2">
    <name type="scientific">Metarhizium robertsii</name>
    <dbReference type="NCBI Taxonomy" id="568076"/>
    <lineage>
        <taxon>Eukaryota</taxon>
        <taxon>Fungi</taxon>
        <taxon>Dikarya</taxon>
        <taxon>Ascomycota</taxon>
        <taxon>Pezizomycotina</taxon>
        <taxon>Sordariomycetes</taxon>
        <taxon>Hypocreomycetidae</taxon>
        <taxon>Hypocreales</taxon>
        <taxon>Clavicipitaceae</taxon>
        <taxon>Metarhizium</taxon>
    </lineage>
</organism>
<comment type="caution">
    <text evidence="1">The sequence shown here is derived from an EMBL/GenBank/DDBJ whole genome shotgun (WGS) entry which is preliminary data.</text>
</comment>
<evidence type="ECO:0000313" key="2">
    <source>
        <dbReference type="Proteomes" id="UP000030151"/>
    </source>
</evidence>
<dbReference type="HOGENOM" id="CLU_470969_0_0_1"/>
<dbReference type="OrthoDB" id="4890287at2759"/>
<sequence length="579" mass="62789">MEHVDETMSLCATCKMSICWAGETDCAGCKWGIPRHVSSEFLMRLQEELARRDTTVITHLLDGSRSVVHVGKAERAPGCSQKCRRADMCNTLGLYALKHGWASWALDAAARELRGEHGTRTSRYRPRVDGHAVEDDNGPLATWCSCGNDTSAFVSQLGSSASGRAKSLSSEVSVQIGTASHNATPEQEHLLEFAYQRGAWIGVTRQILADAMWLAGPGRREIVQASGKASREINRGSRGSVETVWLHYLFMNNHVNLLADGLEMLLLGTYLTALDHGRVQASDFTAYASEAARHASLGRWVIAADELMRRWPGIMDWHAGCVSTLGLMRALRLRAWSFGAHWNVTMHHELGGGTDGEEPVSLWTYIMAALSHDAGDLCSDARRGCLDNCYFAVGAHAGYEGVAASMDMVCDALEAVVLRDARAAVDIGVVAGSACATFERTAGNLCACPMRPSCEATVVMASVCGHRRIAPDDAADLRRMRDAARSRFSHLPPSSRGMARLDHAAREQAYAEALRTLATGNGTHQAHNDLQVAYASAARAMCGELRRRAASLRHRVASSGHVLDLSSDCMCGGECKTWC</sequence>
<gene>
    <name evidence="1" type="ORF">X797_010463</name>
</gene>
<proteinExistence type="predicted"/>
<protein>
    <submittedName>
        <fullName evidence="1">Uncharacterized protein</fullName>
    </submittedName>
</protein>
<dbReference type="AlphaFoldDB" id="A0A0A1UPB3"/>
<evidence type="ECO:0000313" key="1">
    <source>
        <dbReference type="EMBL" id="EXU96502.1"/>
    </source>
</evidence>
<dbReference type="Proteomes" id="UP000030151">
    <property type="component" value="Unassembled WGS sequence"/>
</dbReference>
<name>A0A0A1UPB3_9HYPO</name>
<reference evidence="1 2" key="1">
    <citation type="submission" date="2014-02" db="EMBL/GenBank/DDBJ databases">
        <title>The genome sequence of the entomopathogenic fungus Metarhizium robertsii ARSEF 2575.</title>
        <authorList>
            <person name="Giuliano Garisto Donzelli B."/>
            <person name="Roe B.A."/>
            <person name="Macmil S.L."/>
            <person name="Krasnoff S.B."/>
            <person name="Gibson D.M."/>
        </authorList>
    </citation>
    <scope>NUCLEOTIDE SEQUENCE [LARGE SCALE GENOMIC DNA]</scope>
    <source>
        <strain evidence="1 2">ARSEF 2575</strain>
    </source>
</reference>